<keyword evidence="8" id="KW-0597">Phosphoprotein</keyword>
<dbReference type="InterPro" id="IPR018935">
    <property type="entry name" value="RIO_kinase_CS"/>
</dbReference>
<dbReference type="InterPro" id="IPR015285">
    <property type="entry name" value="RIO2_wHTH_N"/>
</dbReference>
<dbReference type="VEuPathDB" id="VectorBase:AMEM005736"/>
<evidence type="ECO:0000256" key="22">
    <source>
        <dbReference type="SAM" id="MobiDB-lite"/>
    </source>
</evidence>
<dbReference type="InterPro" id="IPR030484">
    <property type="entry name" value="Rio2"/>
</dbReference>
<dbReference type="InterPro" id="IPR000687">
    <property type="entry name" value="RIO_kinase"/>
</dbReference>
<name>A0A182UYA3_ANOME</name>
<evidence type="ECO:0000256" key="21">
    <source>
        <dbReference type="PROSITE-ProRule" id="PRU00042"/>
    </source>
</evidence>
<dbReference type="InterPro" id="IPR036390">
    <property type="entry name" value="WH_DNA-bd_sf"/>
</dbReference>
<evidence type="ECO:0000256" key="15">
    <source>
        <dbReference type="ARBA" id="ARBA00047899"/>
    </source>
</evidence>
<dbReference type="STRING" id="30066.A0A182UYA3"/>
<keyword evidence="5" id="KW-0963">Cytoplasm</keyword>
<dbReference type="AlphaFoldDB" id="A0A182UYA3"/>
<comment type="catalytic activity">
    <reaction evidence="16">
        <text>L-seryl-[protein] + ATP = O-phospho-L-seryl-[protein] + ADP + H(+)</text>
        <dbReference type="Rhea" id="RHEA:17989"/>
        <dbReference type="Rhea" id="RHEA-COMP:9863"/>
        <dbReference type="Rhea" id="RHEA-COMP:11604"/>
        <dbReference type="ChEBI" id="CHEBI:15378"/>
        <dbReference type="ChEBI" id="CHEBI:29999"/>
        <dbReference type="ChEBI" id="CHEBI:30616"/>
        <dbReference type="ChEBI" id="CHEBI:83421"/>
        <dbReference type="ChEBI" id="CHEBI:456216"/>
        <dbReference type="EC" id="2.7.11.1"/>
    </reaction>
</comment>
<dbReference type="SUPFAM" id="SSF56112">
    <property type="entry name" value="Protein kinase-like (PK-like)"/>
    <property type="match status" value="1"/>
</dbReference>
<evidence type="ECO:0000256" key="17">
    <source>
        <dbReference type="ARBA" id="ARBA00064676"/>
    </source>
</evidence>
<dbReference type="InterPro" id="IPR013087">
    <property type="entry name" value="Znf_C2H2_type"/>
</dbReference>
<feature type="compositionally biased region" description="Basic and acidic residues" evidence="22">
    <location>
        <begin position="374"/>
        <end position="392"/>
    </location>
</feature>
<dbReference type="SMART" id="SM00090">
    <property type="entry name" value="RIO"/>
    <property type="match status" value="1"/>
</dbReference>
<comment type="cofactor">
    <cofactor evidence="1">
        <name>Mg(2+)</name>
        <dbReference type="ChEBI" id="CHEBI:18420"/>
    </cofactor>
</comment>
<evidence type="ECO:0000256" key="12">
    <source>
        <dbReference type="ARBA" id="ARBA00022777"/>
    </source>
</evidence>
<dbReference type="GO" id="GO:0005634">
    <property type="term" value="C:nucleus"/>
    <property type="evidence" value="ECO:0007669"/>
    <property type="project" value="TreeGrafter"/>
</dbReference>
<evidence type="ECO:0000256" key="6">
    <source>
        <dbReference type="ARBA" id="ARBA00022517"/>
    </source>
</evidence>
<dbReference type="GO" id="GO:0030688">
    <property type="term" value="C:preribosome, small subunit precursor"/>
    <property type="evidence" value="ECO:0007669"/>
    <property type="project" value="TreeGrafter"/>
</dbReference>
<keyword evidence="21" id="KW-0862">Zinc</keyword>
<evidence type="ECO:0000256" key="2">
    <source>
        <dbReference type="ARBA" id="ARBA00004496"/>
    </source>
</evidence>
<dbReference type="FunFam" id="1.10.10.10:FF:000053">
    <property type="entry name" value="Serine/threonine-protein kinase RIO2"/>
    <property type="match status" value="1"/>
</dbReference>
<evidence type="ECO:0000256" key="1">
    <source>
        <dbReference type="ARBA" id="ARBA00001946"/>
    </source>
</evidence>
<evidence type="ECO:0000313" key="24">
    <source>
        <dbReference type="EnsemblMetazoa" id="AMEM005736-PA"/>
    </source>
</evidence>
<keyword evidence="13" id="KW-0067">ATP-binding</keyword>
<evidence type="ECO:0000256" key="10">
    <source>
        <dbReference type="ARBA" id="ARBA00022723"/>
    </source>
</evidence>
<feature type="region of interest" description="Disordered" evidence="22">
    <location>
        <begin position="604"/>
        <end position="625"/>
    </location>
</feature>
<dbReference type="Pfam" id="PF09202">
    <property type="entry name" value="Rio2_N"/>
    <property type="match status" value="1"/>
</dbReference>
<comment type="catalytic activity">
    <reaction evidence="15">
        <text>L-threonyl-[protein] + ATP = O-phospho-L-threonyl-[protein] + ADP + H(+)</text>
        <dbReference type="Rhea" id="RHEA:46608"/>
        <dbReference type="Rhea" id="RHEA-COMP:11060"/>
        <dbReference type="Rhea" id="RHEA-COMP:11605"/>
        <dbReference type="ChEBI" id="CHEBI:15378"/>
        <dbReference type="ChEBI" id="CHEBI:30013"/>
        <dbReference type="ChEBI" id="CHEBI:30616"/>
        <dbReference type="ChEBI" id="CHEBI:61977"/>
        <dbReference type="ChEBI" id="CHEBI:456216"/>
        <dbReference type="EC" id="2.7.11.1"/>
    </reaction>
</comment>
<evidence type="ECO:0000256" key="13">
    <source>
        <dbReference type="ARBA" id="ARBA00022840"/>
    </source>
</evidence>
<dbReference type="CDD" id="cd05144">
    <property type="entry name" value="RIO2_C"/>
    <property type="match status" value="1"/>
</dbReference>
<feature type="domain" description="C2H2-type" evidence="23">
    <location>
        <begin position="690"/>
        <end position="710"/>
    </location>
</feature>
<sequence>MGKLDVTILRYLTKEDFRILTAIEMGMKNHELVPGVLVAAIASLKAGGIHKLLRELCKHKLLSYERGKRFDGYRLTNLGYDYLALKSLTLRGAISGFGNQIGVGKESNIYTVVDEEGKSLCLKLHRLGRVCFRNVREKRDYHGKRRTMSWLYLSRISATREFAYMKALHERGFPVPEPIDFNRHCVIMELVNGYPLTNVSEVGNVEALYDDLMNLIVRLGNCGVIHGDFNEFNIMITDDQRPVLIDFPQMVSTSHLNAEMYFDRDVQGVRELFRKKFGYESEDYPRFSDLERDDELDREVLCSGYGFTQEMEEDLFKEYHEGNRPDNAADEQTDTEDEDTDTGSTVAEVEATEHEQPAVDEKELEECRRKLEEEIKLSEEKPQKDTKKKEHNAAILSYLQSLSGQGELEMPDRNEDGEIEPENQSIIEQRQEEEDYFPAEPLEQPNAAGRDHVESDDPESEPEDATIDTNSRQYRMAMVRKLLDDARSVRSYSTTASTIAPTIISERTKGDIQLREKKDMKKRLVPKGEASAVRRMRKDNNAIMKEQQNDAQFQQDNYAKSEDDNDVPAGPTVLGLCIEKIDYSDEEYLYDMDDQLEDEDSVAYEENDDKQNNSAGEPSVDSNRPIREQLELPHEDDIPSSRCGKCWLTLYSANDWNGSLRGNHFGCLYCAEVFASQTDLEQHRESCEEYQCGGCNQSFTFLQQLLKHKS</sequence>
<dbReference type="GO" id="GO:0005524">
    <property type="term" value="F:ATP binding"/>
    <property type="evidence" value="ECO:0007669"/>
    <property type="project" value="UniProtKB-KW"/>
</dbReference>
<dbReference type="GO" id="GO:0008270">
    <property type="term" value="F:zinc ion binding"/>
    <property type="evidence" value="ECO:0007669"/>
    <property type="project" value="UniProtKB-KW"/>
</dbReference>
<comment type="subcellular location">
    <subcellularLocation>
        <location evidence="2">Cytoplasm</location>
    </subcellularLocation>
</comment>
<evidence type="ECO:0000256" key="7">
    <source>
        <dbReference type="ARBA" id="ARBA00022527"/>
    </source>
</evidence>
<evidence type="ECO:0000313" key="25">
    <source>
        <dbReference type="Proteomes" id="UP000075903"/>
    </source>
</evidence>
<keyword evidence="10" id="KW-0479">Metal-binding</keyword>
<protein>
    <recommendedName>
        <fullName evidence="18">Serine/threonine-protein kinase RIO2</fullName>
        <ecNumber evidence="4">2.7.11.1</ecNumber>
    </recommendedName>
    <alternativeName>
        <fullName evidence="20">RIO kinase 2</fullName>
    </alternativeName>
    <alternativeName>
        <fullName evidence="19">Serine/threonine-protein kinase rio2</fullName>
    </alternativeName>
</protein>
<evidence type="ECO:0000256" key="5">
    <source>
        <dbReference type="ARBA" id="ARBA00022490"/>
    </source>
</evidence>
<evidence type="ECO:0000256" key="8">
    <source>
        <dbReference type="ARBA" id="ARBA00022553"/>
    </source>
</evidence>
<dbReference type="Gene3D" id="1.10.10.10">
    <property type="entry name" value="Winged helix-like DNA-binding domain superfamily/Winged helix DNA-binding domain"/>
    <property type="match status" value="1"/>
</dbReference>
<dbReference type="EnsemblMetazoa" id="AMEM005736-RA">
    <property type="protein sequence ID" value="AMEM005736-PA"/>
    <property type="gene ID" value="AMEM005736"/>
</dbReference>
<keyword evidence="21" id="KW-0863">Zinc-finger</keyword>
<dbReference type="PROSITE" id="PS01245">
    <property type="entry name" value="RIO1"/>
    <property type="match status" value="1"/>
</dbReference>
<keyword evidence="25" id="KW-1185">Reference proteome</keyword>
<evidence type="ECO:0000256" key="19">
    <source>
        <dbReference type="ARBA" id="ARBA00068837"/>
    </source>
</evidence>
<dbReference type="InterPro" id="IPR036388">
    <property type="entry name" value="WH-like_DNA-bd_sf"/>
</dbReference>
<dbReference type="EC" id="2.7.11.1" evidence="4"/>
<evidence type="ECO:0000256" key="18">
    <source>
        <dbReference type="ARBA" id="ARBA00068353"/>
    </source>
</evidence>
<dbReference type="PANTHER" id="PTHR45852:SF1">
    <property type="entry name" value="SERINE_THREONINE-PROTEIN KINASE RIO2"/>
    <property type="match status" value="1"/>
</dbReference>
<dbReference type="VEuPathDB" id="VectorBase:AMEM21_011535"/>
<feature type="compositionally biased region" description="Acidic residues" evidence="22">
    <location>
        <begin position="456"/>
        <end position="466"/>
    </location>
</feature>
<keyword evidence="9" id="KW-0808">Transferase</keyword>
<feature type="region of interest" description="Disordered" evidence="22">
    <location>
        <begin position="374"/>
        <end position="472"/>
    </location>
</feature>
<dbReference type="InterPro" id="IPR018934">
    <property type="entry name" value="RIO_dom"/>
</dbReference>
<feature type="compositionally biased region" description="Polar residues" evidence="22">
    <location>
        <begin position="612"/>
        <end position="622"/>
    </location>
</feature>
<keyword evidence="6" id="KW-0690">Ribosome biogenesis</keyword>
<keyword evidence="12" id="KW-0418">Kinase</keyword>
<dbReference type="PANTHER" id="PTHR45852">
    <property type="entry name" value="SER/THR-PROTEIN KINASE RIO2"/>
    <property type="match status" value="1"/>
</dbReference>
<evidence type="ECO:0000256" key="11">
    <source>
        <dbReference type="ARBA" id="ARBA00022741"/>
    </source>
</evidence>
<reference evidence="24" key="1">
    <citation type="submission" date="2020-05" db="UniProtKB">
        <authorList>
            <consortium name="EnsemblMetazoa"/>
        </authorList>
    </citation>
    <scope>IDENTIFICATION</scope>
    <source>
        <strain evidence="24">MAF</strain>
    </source>
</reference>
<evidence type="ECO:0000256" key="9">
    <source>
        <dbReference type="ARBA" id="ARBA00022679"/>
    </source>
</evidence>
<dbReference type="SUPFAM" id="SSF46785">
    <property type="entry name" value="Winged helix' DNA-binding domain"/>
    <property type="match status" value="1"/>
</dbReference>
<organism evidence="24 25">
    <name type="scientific">Anopheles merus</name>
    <name type="common">Mosquito</name>
    <dbReference type="NCBI Taxonomy" id="30066"/>
    <lineage>
        <taxon>Eukaryota</taxon>
        <taxon>Metazoa</taxon>
        <taxon>Ecdysozoa</taxon>
        <taxon>Arthropoda</taxon>
        <taxon>Hexapoda</taxon>
        <taxon>Insecta</taxon>
        <taxon>Pterygota</taxon>
        <taxon>Neoptera</taxon>
        <taxon>Endopterygota</taxon>
        <taxon>Diptera</taxon>
        <taxon>Nematocera</taxon>
        <taxon>Culicoidea</taxon>
        <taxon>Culicidae</taxon>
        <taxon>Anophelinae</taxon>
        <taxon>Anopheles</taxon>
    </lineage>
</organism>
<evidence type="ECO:0000256" key="4">
    <source>
        <dbReference type="ARBA" id="ARBA00012513"/>
    </source>
</evidence>
<dbReference type="PROSITE" id="PS50157">
    <property type="entry name" value="ZINC_FINGER_C2H2_2"/>
    <property type="match status" value="1"/>
</dbReference>
<dbReference type="GO" id="GO:0030490">
    <property type="term" value="P:maturation of SSU-rRNA"/>
    <property type="evidence" value="ECO:0007669"/>
    <property type="project" value="TreeGrafter"/>
</dbReference>
<proteinExistence type="inferred from homology"/>
<dbReference type="Pfam" id="PF01163">
    <property type="entry name" value="RIO1"/>
    <property type="match status" value="1"/>
</dbReference>
<accession>A0A182UYA3</accession>
<dbReference type="FunFam" id="3.30.200.20:FF:000052">
    <property type="entry name" value="Serine/threonine-protein kinase RIO2"/>
    <property type="match status" value="1"/>
</dbReference>
<dbReference type="InterPro" id="IPR011009">
    <property type="entry name" value="Kinase-like_dom_sf"/>
</dbReference>
<dbReference type="FunFam" id="1.10.510.10:FF:000307">
    <property type="entry name" value="Serine/threonine-protein kinase RIO2"/>
    <property type="match status" value="1"/>
</dbReference>
<evidence type="ECO:0000256" key="14">
    <source>
        <dbReference type="ARBA" id="ARBA00022842"/>
    </source>
</evidence>
<evidence type="ECO:0000256" key="3">
    <source>
        <dbReference type="ARBA" id="ARBA00009196"/>
    </source>
</evidence>
<keyword evidence="7" id="KW-0723">Serine/threonine-protein kinase</keyword>
<dbReference type="Gene3D" id="1.10.510.10">
    <property type="entry name" value="Transferase(Phosphotransferase) domain 1"/>
    <property type="match status" value="1"/>
</dbReference>
<evidence type="ECO:0000256" key="20">
    <source>
        <dbReference type="ARBA" id="ARBA00076005"/>
    </source>
</evidence>
<dbReference type="GO" id="GO:0005829">
    <property type="term" value="C:cytosol"/>
    <property type="evidence" value="ECO:0007669"/>
    <property type="project" value="TreeGrafter"/>
</dbReference>
<feature type="compositionally biased region" description="Acidic residues" evidence="22">
    <location>
        <begin position="328"/>
        <end position="341"/>
    </location>
</feature>
<comment type="subunit">
    <text evidence="17">Associated with late 40S pre-ribosomal particles. Interacts with PLK1 (via its N-terminus).</text>
</comment>
<dbReference type="Proteomes" id="UP000075903">
    <property type="component" value="Unassembled WGS sequence"/>
</dbReference>
<dbReference type="Gene3D" id="3.30.200.20">
    <property type="entry name" value="Phosphorylase Kinase, domain 1"/>
    <property type="match status" value="1"/>
</dbReference>
<dbReference type="GO" id="GO:0004674">
    <property type="term" value="F:protein serine/threonine kinase activity"/>
    <property type="evidence" value="ECO:0007669"/>
    <property type="project" value="UniProtKB-KW"/>
</dbReference>
<feature type="region of interest" description="Disordered" evidence="22">
    <location>
        <begin position="321"/>
        <end position="344"/>
    </location>
</feature>
<keyword evidence="14" id="KW-0460">Magnesium</keyword>
<evidence type="ECO:0000256" key="16">
    <source>
        <dbReference type="ARBA" id="ARBA00048679"/>
    </source>
</evidence>
<keyword evidence="11" id="KW-0547">Nucleotide-binding</keyword>
<comment type="similarity">
    <text evidence="3">Belongs to the protein kinase superfamily. RIO-type Ser/Thr kinase family.</text>
</comment>
<evidence type="ECO:0000259" key="23">
    <source>
        <dbReference type="PROSITE" id="PS50157"/>
    </source>
</evidence>